<dbReference type="Gene3D" id="3.40.190.10">
    <property type="entry name" value="Periplasmic binding protein-like II"/>
    <property type="match status" value="1"/>
</dbReference>
<proteinExistence type="inferred from homology"/>
<dbReference type="PANTHER" id="PTHR42928">
    <property type="entry name" value="TRICARBOXYLATE-BINDING PROTEIN"/>
    <property type="match status" value="1"/>
</dbReference>
<evidence type="ECO:0000313" key="2">
    <source>
        <dbReference type="EMBL" id="GAA0307750.1"/>
    </source>
</evidence>
<name>A0ABP3F6N1_9GAMM</name>
<dbReference type="PANTHER" id="PTHR42928:SF5">
    <property type="entry name" value="BLR1237 PROTEIN"/>
    <property type="match status" value="1"/>
</dbReference>
<dbReference type="Proteomes" id="UP001501787">
    <property type="component" value="Unassembled WGS sequence"/>
</dbReference>
<evidence type="ECO:0000256" key="1">
    <source>
        <dbReference type="ARBA" id="ARBA00006987"/>
    </source>
</evidence>
<dbReference type="Gene3D" id="3.40.190.150">
    <property type="entry name" value="Bordetella uptake gene, domain 1"/>
    <property type="match status" value="1"/>
</dbReference>
<accession>A0ABP3F6N1</accession>
<dbReference type="Pfam" id="PF03401">
    <property type="entry name" value="TctC"/>
    <property type="match status" value="1"/>
</dbReference>
<evidence type="ECO:0000313" key="3">
    <source>
        <dbReference type="Proteomes" id="UP001501787"/>
    </source>
</evidence>
<sequence>MAITLSPTVSQMWSKSVKIMAVSAISMLAVACGQEDKAAAGDAAVDFKGENIEFIVPYNAGGGTDKWARFYAPLLSKNLPGEPNIIIKNMPGGGSTKGSNFFTQRATKDGMMILASSASSQIPFLLGDKRVEYNYEDWQAVVASPTDGVVYVSADTGIKNVADLVKTDPSKLVFGSQGPTSMDLVPLLALDLLGVKPQTVFGMKGKKDTRLALMRGETNLDFQSSSAYLTDVVPDVESGKAIPLFVFGTLDEQGNLQRDPTFPDLPHFGEVYKQIKGEDLSGEAYETWKKIFVASFPAQKMIVLPKGTPDNVVAAYNDAMQKVISDPGFEAASKEELGDYKQIVGAEADEIKTEATKFSDDSRKWIQDWLRTNYQVTEFD</sequence>
<dbReference type="InterPro" id="IPR042100">
    <property type="entry name" value="Bug_dom1"/>
</dbReference>
<gene>
    <name evidence="2" type="ORF">GCM10009129_01040</name>
</gene>
<comment type="caution">
    <text evidence="2">The sequence shown here is derived from an EMBL/GenBank/DDBJ whole genome shotgun (WGS) entry which is preliminary data.</text>
</comment>
<protein>
    <submittedName>
        <fullName evidence="2">Tripartite tricarboxylate transporter substrate binding protein</fullName>
    </submittedName>
</protein>
<dbReference type="RefSeq" id="WP_201504336.1">
    <property type="nucleotide sequence ID" value="NZ_BAAAFR010000001.1"/>
</dbReference>
<comment type="similarity">
    <text evidence="1">Belongs to the UPF0065 (bug) family.</text>
</comment>
<dbReference type="InterPro" id="IPR005064">
    <property type="entry name" value="BUG"/>
</dbReference>
<organism evidence="2 3">
    <name type="scientific">Psychrobacter aestuarii</name>
    <dbReference type="NCBI Taxonomy" id="556327"/>
    <lineage>
        <taxon>Bacteria</taxon>
        <taxon>Pseudomonadati</taxon>
        <taxon>Pseudomonadota</taxon>
        <taxon>Gammaproteobacteria</taxon>
        <taxon>Moraxellales</taxon>
        <taxon>Moraxellaceae</taxon>
        <taxon>Psychrobacter</taxon>
    </lineage>
</organism>
<keyword evidence="3" id="KW-1185">Reference proteome</keyword>
<dbReference type="EMBL" id="BAAAFR010000001">
    <property type="protein sequence ID" value="GAA0307750.1"/>
    <property type="molecule type" value="Genomic_DNA"/>
</dbReference>
<reference evidence="3" key="1">
    <citation type="journal article" date="2019" name="Int. J. Syst. Evol. Microbiol.">
        <title>The Global Catalogue of Microorganisms (GCM) 10K type strain sequencing project: providing services to taxonomists for standard genome sequencing and annotation.</title>
        <authorList>
            <consortium name="The Broad Institute Genomics Platform"/>
            <consortium name="The Broad Institute Genome Sequencing Center for Infectious Disease"/>
            <person name="Wu L."/>
            <person name="Ma J."/>
        </authorList>
    </citation>
    <scope>NUCLEOTIDE SEQUENCE [LARGE SCALE GENOMIC DNA]</scope>
    <source>
        <strain evidence="3">JCM 16343</strain>
    </source>
</reference>